<dbReference type="AlphaFoldDB" id="V4CLM6"/>
<sequence length="460" mass="51926">MFSATAHQVAKALGKETLLPVPSINTADNIEILRIVIKKRRKWLFFTRKPHYETTEFTLSDVLLGEHQKEFEVLPLDTHVLTAYNSKSNLSLKGKFGADLTKELLDVKLGSTDSVVVSSQLGVLNKTEISTPKLLHLLEKKKIDLHHPLISVVKDNGHKTLCIITSIIHLKDNGKITSDVDLEGDGEFDSKPLSVDLEGDVKEDKSKSMVIPKNTSIAFSMVELLVSVKDGSIQVILSHDENGGFTTENFDVTDGPVHPECPEEILKVFKENGKCKEVLRSVQHLLQTPKSIRSLMELEVELSHDLNILQAYTKQNLYDEFDMEESHNYHPFLLLADFHFKDEKLLIPDESSSMFNACHFLLTLLHELDEDNILDVLAQCLMVTKTTLNTVPVLRKLKESKDHDIKFTEEMIEKLTATPINDLMFALEIVVKPSSLLVHVPSRSRLDLQATYYILNSVLQ</sequence>
<feature type="domain" description="Gasdermin pore forming" evidence="4">
    <location>
        <begin position="1"/>
        <end position="246"/>
    </location>
</feature>
<organism evidence="5 6">
    <name type="scientific">Lottia gigantea</name>
    <name type="common">Giant owl limpet</name>
    <dbReference type="NCBI Taxonomy" id="225164"/>
    <lineage>
        <taxon>Eukaryota</taxon>
        <taxon>Metazoa</taxon>
        <taxon>Spiralia</taxon>
        <taxon>Lophotrochozoa</taxon>
        <taxon>Mollusca</taxon>
        <taxon>Gastropoda</taxon>
        <taxon>Patellogastropoda</taxon>
        <taxon>Lottioidea</taxon>
        <taxon>Lottiidae</taxon>
        <taxon>Lottia</taxon>
    </lineage>
</organism>
<dbReference type="GO" id="GO:0005737">
    <property type="term" value="C:cytoplasm"/>
    <property type="evidence" value="ECO:0007669"/>
    <property type="project" value="TreeGrafter"/>
</dbReference>
<dbReference type="OMA" id="EMTNDCL"/>
<comment type="subcellular location">
    <subcellularLocation>
        <location evidence="1">Endomembrane system</location>
    </subcellularLocation>
</comment>
<keyword evidence="3" id="KW-0472">Membrane</keyword>
<name>V4CLM6_LOTGI</name>
<dbReference type="InterPro" id="IPR040460">
    <property type="entry name" value="Gasdermin_pore"/>
</dbReference>
<dbReference type="HOGENOM" id="CLU_594873_0_0_1"/>
<dbReference type="PANTHER" id="PTHR15207:SF3">
    <property type="entry name" value="DEAFNESS, AUTOSOMAL DOMINANT 5-RELATED"/>
    <property type="match status" value="1"/>
</dbReference>
<reference evidence="5 6" key="1">
    <citation type="journal article" date="2013" name="Nature">
        <title>Insights into bilaterian evolution from three spiralian genomes.</title>
        <authorList>
            <person name="Simakov O."/>
            <person name="Marletaz F."/>
            <person name="Cho S.J."/>
            <person name="Edsinger-Gonzales E."/>
            <person name="Havlak P."/>
            <person name="Hellsten U."/>
            <person name="Kuo D.H."/>
            <person name="Larsson T."/>
            <person name="Lv J."/>
            <person name="Arendt D."/>
            <person name="Savage R."/>
            <person name="Osoegawa K."/>
            <person name="de Jong P."/>
            <person name="Grimwood J."/>
            <person name="Chapman J.A."/>
            <person name="Shapiro H."/>
            <person name="Aerts A."/>
            <person name="Otillar R.P."/>
            <person name="Terry A.Y."/>
            <person name="Boore J.L."/>
            <person name="Grigoriev I.V."/>
            <person name="Lindberg D.R."/>
            <person name="Seaver E.C."/>
            <person name="Weisblat D.A."/>
            <person name="Putnam N.H."/>
            <person name="Rokhsar D.S."/>
        </authorList>
    </citation>
    <scope>NUCLEOTIDE SEQUENCE [LARGE SCALE GENOMIC DNA]</scope>
</reference>
<dbReference type="InterPro" id="IPR042377">
    <property type="entry name" value="GSDME"/>
</dbReference>
<keyword evidence="6" id="KW-1185">Reference proteome</keyword>
<dbReference type="OrthoDB" id="6283708at2759"/>
<evidence type="ECO:0000256" key="1">
    <source>
        <dbReference type="ARBA" id="ARBA00004308"/>
    </source>
</evidence>
<dbReference type="RefSeq" id="XP_009046123.1">
    <property type="nucleotide sequence ID" value="XM_009047875.1"/>
</dbReference>
<dbReference type="GO" id="GO:0012505">
    <property type="term" value="C:endomembrane system"/>
    <property type="evidence" value="ECO:0007669"/>
    <property type="project" value="UniProtKB-SubCell"/>
</dbReference>
<proteinExistence type="inferred from homology"/>
<gene>
    <name evidence="5" type="ORF">LOTGIDRAFT_171685</name>
</gene>
<protein>
    <recommendedName>
        <fullName evidence="4">Gasdermin pore forming domain-containing protein</fullName>
    </recommendedName>
</protein>
<evidence type="ECO:0000256" key="2">
    <source>
        <dbReference type="ARBA" id="ARBA00009279"/>
    </source>
</evidence>
<dbReference type="GeneID" id="20241857"/>
<accession>V4CLM6</accession>
<dbReference type="KEGG" id="lgi:LOTGIDRAFT_171685"/>
<dbReference type="STRING" id="225164.V4CLM6"/>
<comment type="similarity">
    <text evidence="2">Belongs to the gasdermin family.</text>
</comment>
<evidence type="ECO:0000259" key="4">
    <source>
        <dbReference type="Pfam" id="PF04598"/>
    </source>
</evidence>
<dbReference type="Proteomes" id="UP000030746">
    <property type="component" value="Unassembled WGS sequence"/>
</dbReference>
<evidence type="ECO:0000256" key="3">
    <source>
        <dbReference type="ARBA" id="ARBA00023136"/>
    </source>
</evidence>
<dbReference type="CTD" id="20241857"/>
<evidence type="ECO:0000313" key="6">
    <source>
        <dbReference type="Proteomes" id="UP000030746"/>
    </source>
</evidence>
<dbReference type="Pfam" id="PF04598">
    <property type="entry name" value="Gasdermin"/>
    <property type="match status" value="1"/>
</dbReference>
<dbReference type="PANTHER" id="PTHR15207">
    <property type="entry name" value="NONSYNDROMIC HEARING IMPAIRMENT PROTEIN"/>
    <property type="match status" value="1"/>
</dbReference>
<dbReference type="EMBL" id="KB200084">
    <property type="protein sequence ID" value="ESP03200.1"/>
    <property type="molecule type" value="Genomic_DNA"/>
</dbReference>
<evidence type="ECO:0000313" key="5">
    <source>
        <dbReference type="EMBL" id="ESP03200.1"/>
    </source>
</evidence>
<dbReference type="GO" id="GO:0012501">
    <property type="term" value="P:programmed cell death"/>
    <property type="evidence" value="ECO:0007669"/>
    <property type="project" value="InterPro"/>
</dbReference>